<dbReference type="SUPFAM" id="SSF52540">
    <property type="entry name" value="P-loop containing nucleoside triphosphate hydrolases"/>
    <property type="match status" value="1"/>
</dbReference>
<dbReference type="SMART" id="SM00175">
    <property type="entry name" value="RAB"/>
    <property type="match status" value="1"/>
</dbReference>
<evidence type="ECO:0000313" key="18">
    <source>
        <dbReference type="EMBL" id="KAG7324273.1"/>
    </source>
</evidence>
<dbReference type="PANTHER" id="PTHR12566">
    <property type="entry name" value="CYTOPLASMIC POLYADENYLATION ELEMENT BINDING PROTEIN CPEB"/>
    <property type="match status" value="1"/>
</dbReference>
<dbReference type="InterPro" id="IPR034819">
    <property type="entry name" value="CPEB"/>
</dbReference>
<dbReference type="CDD" id="cd19757">
    <property type="entry name" value="Bbox1"/>
    <property type="match status" value="1"/>
</dbReference>
<feature type="region of interest" description="Disordered" evidence="15">
    <location>
        <begin position="1"/>
        <end position="45"/>
    </location>
</feature>
<keyword evidence="9" id="KW-0106">Calcium</keyword>
<keyword evidence="11 13" id="KW-0694">RNA-binding</keyword>
<dbReference type="CDD" id="cd00154">
    <property type="entry name" value="Rab"/>
    <property type="match status" value="1"/>
</dbReference>
<organism evidence="18 19">
    <name type="scientific">Hemibagrus wyckioides</name>
    <dbReference type="NCBI Taxonomy" id="337641"/>
    <lineage>
        <taxon>Eukaryota</taxon>
        <taxon>Metazoa</taxon>
        <taxon>Chordata</taxon>
        <taxon>Craniata</taxon>
        <taxon>Vertebrata</taxon>
        <taxon>Euteleostomi</taxon>
        <taxon>Actinopterygii</taxon>
        <taxon>Neopterygii</taxon>
        <taxon>Teleostei</taxon>
        <taxon>Ostariophysi</taxon>
        <taxon>Siluriformes</taxon>
        <taxon>Bagridae</taxon>
        <taxon>Hemibagrus</taxon>
    </lineage>
</organism>
<keyword evidence="5" id="KW-0479">Metal-binding</keyword>
<dbReference type="FunFam" id="3.30.70.330:FF:000054">
    <property type="entry name" value="Cytoplasmic polyadenylation element-binding protein 1"/>
    <property type="match status" value="1"/>
</dbReference>
<dbReference type="Gene3D" id="3.40.50.300">
    <property type="entry name" value="P-loop containing nucleotide triphosphate hydrolases"/>
    <property type="match status" value="1"/>
</dbReference>
<dbReference type="GO" id="GO:0008135">
    <property type="term" value="F:translation factor activity, RNA binding"/>
    <property type="evidence" value="ECO:0007669"/>
    <property type="project" value="TreeGrafter"/>
</dbReference>
<dbReference type="Pfam" id="PF16366">
    <property type="entry name" value="CEBP_ZZ"/>
    <property type="match status" value="1"/>
</dbReference>
<evidence type="ECO:0000313" key="19">
    <source>
        <dbReference type="Proteomes" id="UP000824219"/>
    </source>
</evidence>
<keyword evidence="8" id="KW-0862">Zinc</keyword>
<dbReference type="GO" id="GO:0005737">
    <property type="term" value="C:cytoplasm"/>
    <property type="evidence" value="ECO:0007669"/>
    <property type="project" value="UniProtKB-SubCell"/>
</dbReference>
<keyword evidence="4" id="KW-0507">mRNA processing</keyword>
<feature type="domain" description="RRM" evidence="16">
    <location>
        <begin position="870"/>
        <end position="951"/>
    </location>
</feature>
<evidence type="ECO:0000259" key="17">
    <source>
        <dbReference type="PROSITE" id="PS50222"/>
    </source>
</evidence>
<dbReference type="GO" id="GO:0045202">
    <property type="term" value="C:synapse"/>
    <property type="evidence" value="ECO:0007669"/>
    <property type="project" value="TreeGrafter"/>
</dbReference>
<dbReference type="GO" id="GO:0003924">
    <property type="term" value="F:GTPase activity"/>
    <property type="evidence" value="ECO:0007669"/>
    <property type="project" value="InterPro"/>
</dbReference>
<dbReference type="GO" id="GO:0003730">
    <property type="term" value="F:mRNA 3'-UTR binding"/>
    <property type="evidence" value="ECO:0007669"/>
    <property type="project" value="InterPro"/>
</dbReference>
<evidence type="ECO:0000256" key="15">
    <source>
        <dbReference type="SAM" id="MobiDB-lite"/>
    </source>
</evidence>
<evidence type="ECO:0000256" key="10">
    <source>
        <dbReference type="ARBA" id="ARBA00022845"/>
    </source>
</evidence>
<dbReference type="PROSITE" id="PS00018">
    <property type="entry name" value="EF_HAND_1"/>
    <property type="match status" value="1"/>
</dbReference>
<comment type="caution">
    <text evidence="18">The sequence shown here is derived from an EMBL/GenBank/DDBJ whole genome shotgun (WGS) entry which is preliminary data.</text>
</comment>
<dbReference type="InterPro" id="IPR001806">
    <property type="entry name" value="Small_GTPase"/>
</dbReference>
<name>A0A9D3SLY0_9TELE</name>
<dbReference type="InterPro" id="IPR035979">
    <property type="entry name" value="RBD_domain_sf"/>
</dbReference>
<dbReference type="PROSITE" id="PS51421">
    <property type="entry name" value="RAS"/>
    <property type="match status" value="1"/>
</dbReference>
<dbReference type="CDD" id="cd00051">
    <property type="entry name" value="EFh"/>
    <property type="match status" value="1"/>
</dbReference>
<evidence type="ECO:0000256" key="5">
    <source>
        <dbReference type="ARBA" id="ARBA00022723"/>
    </source>
</evidence>
<evidence type="ECO:0000256" key="3">
    <source>
        <dbReference type="ARBA" id="ARBA00022490"/>
    </source>
</evidence>
<dbReference type="PRINTS" id="PR00449">
    <property type="entry name" value="RASTRNSFRMNG"/>
</dbReference>
<comment type="function">
    <text evidence="12">Sequence-specific RNA-binding protein that regulates mRNA cytoplasmic polyadenylation and translation initiation during oocyte maturation and early development. Binds to the cytoplasmic polyadenylation element (CPE), an uridine-rich sequence element (consensus sequence 5'-UUUUUAU-3') within the mRNA 3'-UTR.</text>
</comment>
<dbReference type="OrthoDB" id="10033548at2759"/>
<dbReference type="GO" id="GO:0043022">
    <property type="term" value="F:ribosome binding"/>
    <property type="evidence" value="ECO:0007669"/>
    <property type="project" value="TreeGrafter"/>
</dbReference>
<dbReference type="InterPro" id="IPR027417">
    <property type="entry name" value="P-loop_NTPase"/>
</dbReference>
<dbReference type="NCBIfam" id="TIGR00231">
    <property type="entry name" value="small_GTP"/>
    <property type="match status" value="1"/>
</dbReference>
<keyword evidence="6" id="KW-0677">Repeat</keyword>
<reference evidence="18 19" key="1">
    <citation type="submission" date="2021-06" db="EMBL/GenBank/DDBJ databases">
        <title>Chromosome-level genome assembly of the red-tail catfish (Hemibagrus wyckioides).</title>
        <authorList>
            <person name="Shao F."/>
        </authorList>
    </citation>
    <scope>NUCLEOTIDE SEQUENCE [LARGE SCALE GENOMIC DNA]</scope>
    <source>
        <strain evidence="18">EC202008001</strain>
        <tissue evidence="18">Blood</tissue>
    </source>
</reference>
<evidence type="ECO:0000256" key="12">
    <source>
        <dbReference type="ARBA" id="ARBA00055039"/>
    </source>
</evidence>
<feature type="coiled-coil region" evidence="14">
    <location>
        <begin position="274"/>
        <end position="358"/>
    </location>
</feature>
<dbReference type="GO" id="GO:2000766">
    <property type="term" value="P:negative regulation of cytoplasmic translation"/>
    <property type="evidence" value="ECO:0007669"/>
    <property type="project" value="TreeGrafter"/>
</dbReference>
<accession>A0A9D3SLY0</accession>
<dbReference type="FunFam" id="3.40.50.300:FF:001447">
    <property type="entry name" value="Ras-related protein Rab-1B"/>
    <property type="match status" value="1"/>
</dbReference>
<evidence type="ECO:0000259" key="16">
    <source>
        <dbReference type="PROSITE" id="PS50102"/>
    </source>
</evidence>
<dbReference type="CDD" id="cd12725">
    <property type="entry name" value="RRM2_CPEB1"/>
    <property type="match status" value="1"/>
</dbReference>
<evidence type="ECO:0000256" key="13">
    <source>
        <dbReference type="PROSITE-ProRule" id="PRU00176"/>
    </source>
</evidence>
<dbReference type="EMBL" id="JAHKSW010000014">
    <property type="protein sequence ID" value="KAG7324273.1"/>
    <property type="molecule type" value="Genomic_DNA"/>
</dbReference>
<dbReference type="InterPro" id="IPR018247">
    <property type="entry name" value="EF_Hand_1_Ca_BS"/>
</dbReference>
<evidence type="ECO:0000256" key="11">
    <source>
        <dbReference type="ARBA" id="ARBA00022884"/>
    </source>
</evidence>
<dbReference type="FunFam" id="3.30.70.330:FF:000086">
    <property type="entry name" value="Putative Cytoplasmic polyadenylation element-binding protein 1"/>
    <property type="match status" value="1"/>
</dbReference>
<dbReference type="PROSITE" id="PS51419">
    <property type="entry name" value="RAB"/>
    <property type="match status" value="1"/>
</dbReference>
<dbReference type="GO" id="GO:0043005">
    <property type="term" value="C:neuron projection"/>
    <property type="evidence" value="ECO:0007669"/>
    <property type="project" value="TreeGrafter"/>
</dbReference>
<dbReference type="Proteomes" id="UP000824219">
    <property type="component" value="Linkage Group LG14"/>
</dbReference>
<feature type="coiled-coil region" evidence="14">
    <location>
        <begin position="170"/>
        <end position="226"/>
    </location>
</feature>
<dbReference type="InterPro" id="IPR002048">
    <property type="entry name" value="EF_hand_dom"/>
</dbReference>
<dbReference type="PANTHER" id="PTHR12566:SF9">
    <property type="entry name" value="CYTOPLASMIC POLYADENYLATION ELEMENT-BINDING PROTEIN 1"/>
    <property type="match status" value="1"/>
</dbReference>
<dbReference type="InterPro" id="IPR005225">
    <property type="entry name" value="Small_GTP-bd"/>
</dbReference>
<gene>
    <name evidence="18" type="ORF">KOW79_012289</name>
</gene>
<dbReference type="InterPro" id="IPR012677">
    <property type="entry name" value="Nucleotide-bd_a/b_plait_sf"/>
</dbReference>
<evidence type="ECO:0000256" key="1">
    <source>
        <dbReference type="ARBA" id="ARBA00004496"/>
    </source>
</evidence>
<comment type="subcellular location">
    <subcellularLocation>
        <location evidence="1">Cytoplasm</location>
    </subcellularLocation>
</comment>
<evidence type="ECO:0000256" key="2">
    <source>
        <dbReference type="ARBA" id="ARBA00010347"/>
    </source>
</evidence>
<proteinExistence type="inferred from homology"/>
<dbReference type="Pfam" id="PF16368">
    <property type="entry name" value="CEBP1_N"/>
    <property type="match status" value="1"/>
</dbReference>
<dbReference type="AlphaFoldDB" id="A0A9D3SLY0"/>
<dbReference type="Pfam" id="PF13499">
    <property type="entry name" value="EF-hand_7"/>
    <property type="match status" value="1"/>
</dbReference>
<evidence type="ECO:0000256" key="6">
    <source>
        <dbReference type="ARBA" id="ARBA00022737"/>
    </source>
</evidence>
<dbReference type="InterPro" id="IPR032296">
    <property type="entry name" value="CEBP_ZZ"/>
</dbReference>
<dbReference type="SMART" id="SM00054">
    <property type="entry name" value="EFh"/>
    <property type="match status" value="2"/>
</dbReference>
<keyword evidence="3" id="KW-0963">Cytoplasm</keyword>
<dbReference type="SMART" id="SM00173">
    <property type="entry name" value="RAS"/>
    <property type="match status" value="1"/>
</dbReference>
<dbReference type="InterPro" id="IPR032292">
    <property type="entry name" value="CEBP1_N"/>
</dbReference>
<dbReference type="GO" id="GO:0005509">
    <property type="term" value="F:calcium ion binding"/>
    <property type="evidence" value="ECO:0007669"/>
    <property type="project" value="InterPro"/>
</dbReference>
<dbReference type="GO" id="GO:0000900">
    <property type="term" value="F:mRNA regulatory element binding translation repressor activity"/>
    <property type="evidence" value="ECO:0007669"/>
    <property type="project" value="TreeGrafter"/>
</dbReference>
<sequence length="1006" mass="114682">MSGWLRDGEVLEGQGSGQASPRNPRFRTPTSGRGGRPSPDSAAFRCPQDTMRKAKELFGLCDKENKGFITKRDLQRLQGEVPLTPEQLESVFESLDRDRNGFLTPLEFHTGLGELIEECEEKDPGELRFTQILIELGADKILKDQWELCSLWCDLQKDRPELLNLLEEILSHAVAHLQDALRERDNLEDTLRRREDEHDRVVRSLYEDLESQLKEERQKRLALDSARQGDKREQLLQELRMREQELEFTLTKQRELETRIKALCKDQSNTRGQNQRLQLVNADLREQLEESREELQKALNQLQILQETLTDQQEGKQRQVLKVSRNMQKEKESLMRQLDLLRDMNKRLRDEKDAQQDQKRVSHRQSFMPPLQSYPQWNCGQDTPPWGIDFQMRSLVLDSTQIALQLWDTAGQERFHSITTQYYRKADGILVMYDVTQSTSLMAVHDWLNQVQKNKADGSCVMLLGNKVDMEDGGGRQVTTLQGQKLAEDYQADFFECSAKSGHNIQEAMTHLARLMEAQQEKQCESSAWAYSDKAVVMMSSLLMKTWSENTHTELPEADCSALASRMPFCSQQEQESPLGLLSVAELSLGLQSLSLPWEQPWNCTEPELPARPSSPENMLGLWPSSLCNALDTLQGFPSQSSLGGGDLLEYFPSLTRMTESLSLLNSGSSSPVDSETSAISSGSDHLASLRISPPMKFHLFDTQKEALLPSTGQREDSISPLAPTLPAVLEESLAKCWTRTAPWPSWSTQNARDSFSIETKAQLHRQAAGSLLNTFSVFGSLKVEWPDKDGKHSQCPPQGYVYLVFDLEKSVKALLQACSQRHLHPTDYLEYYYKMSSKKIRCKVVQVIPWVITDSSFVCSPSLRFFPSRTVFVGALHGMLTAGDLAHIMKELFGEVVYAGLDTDKHKYPIGSGRVTFRNQKSYLKALTAAFVEIKTTKFSKKVQIDPYLDDSMCQICNCQPGPFFCRDQTCFQYYCRSCWHWHHSVDMLSSHRPLMRNQKSLNPS</sequence>
<evidence type="ECO:0000256" key="7">
    <source>
        <dbReference type="ARBA" id="ARBA00022741"/>
    </source>
</evidence>
<dbReference type="GO" id="GO:0006397">
    <property type="term" value="P:mRNA processing"/>
    <property type="evidence" value="ECO:0007669"/>
    <property type="project" value="UniProtKB-KW"/>
</dbReference>
<keyword evidence="14" id="KW-0175">Coiled coil</keyword>
<feature type="domain" description="EF-hand" evidence="17">
    <location>
        <begin position="83"/>
        <end position="118"/>
    </location>
</feature>
<protein>
    <submittedName>
        <fullName evidence="18">Uncharacterized protein</fullName>
    </submittedName>
</protein>
<dbReference type="GO" id="GO:0005525">
    <property type="term" value="F:GTP binding"/>
    <property type="evidence" value="ECO:0007669"/>
    <property type="project" value="InterPro"/>
</dbReference>
<dbReference type="InterPro" id="IPR000504">
    <property type="entry name" value="RRM_dom"/>
</dbReference>
<dbReference type="Gene3D" id="3.30.70.330">
    <property type="match status" value="2"/>
</dbReference>
<dbReference type="FunFam" id="4.10.640.40:FF:000002">
    <property type="entry name" value="Putative Cytoplasmic polyadenylation element-binding protein 1"/>
    <property type="match status" value="1"/>
</dbReference>
<evidence type="ECO:0000256" key="4">
    <source>
        <dbReference type="ARBA" id="ARBA00022664"/>
    </source>
</evidence>
<comment type="similarity">
    <text evidence="2">Belongs to the RRM CPEB family.</text>
</comment>
<keyword evidence="19" id="KW-1185">Reference proteome</keyword>
<dbReference type="SMART" id="SM00176">
    <property type="entry name" value="RAN"/>
    <property type="match status" value="1"/>
</dbReference>
<keyword evidence="7" id="KW-0547">Nucleotide-binding</keyword>
<dbReference type="InterPro" id="IPR011992">
    <property type="entry name" value="EF-hand-dom_pair"/>
</dbReference>
<dbReference type="Pfam" id="PF00071">
    <property type="entry name" value="Ras"/>
    <property type="match status" value="1"/>
</dbReference>
<evidence type="ECO:0000256" key="9">
    <source>
        <dbReference type="ARBA" id="ARBA00022837"/>
    </source>
</evidence>
<evidence type="ECO:0000256" key="14">
    <source>
        <dbReference type="SAM" id="Coils"/>
    </source>
</evidence>
<dbReference type="PROSITE" id="PS50222">
    <property type="entry name" value="EF_HAND_2"/>
    <property type="match status" value="1"/>
</dbReference>
<dbReference type="SUPFAM" id="SSF54928">
    <property type="entry name" value="RNA-binding domain, RBD"/>
    <property type="match status" value="1"/>
</dbReference>
<dbReference type="Gene3D" id="1.10.238.10">
    <property type="entry name" value="EF-hand"/>
    <property type="match status" value="1"/>
</dbReference>
<dbReference type="GO" id="GO:0005634">
    <property type="term" value="C:nucleus"/>
    <property type="evidence" value="ECO:0007669"/>
    <property type="project" value="TreeGrafter"/>
</dbReference>
<dbReference type="Gene3D" id="4.10.640.40">
    <property type="entry name" value="Cytoplasmic polyadenylation element-binding protein, ZZ domain"/>
    <property type="match status" value="1"/>
</dbReference>
<evidence type="ECO:0000256" key="8">
    <source>
        <dbReference type="ARBA" id="ARBA00022833"/>
    </source>
</evidence>
<keyword evidence="10" id="KW-0810">Translation regulation</keyword>
<dbReference type="SUPFAM" id="SSF47473">
    <property type="entry name" value="EF-hand"/>
    <property type="match status" value="1"/>
</dbReference>
<dbReference type="SMART" id="SM00174">
    <property type="entry name" value="RHO"/>
    <property type="match status" value="1"/>
</dbReference>
<dbReference type="InterPro" id="IPR038446">
    <property type="entry name" value="CEBP_ZZ_sf"/>
</dbReference>
<dbReference type="PROSITE" id="PS50102">
    <property type="entry name" value="RRM"/>
    <property type="match status" value="1"/>
</dbReference>